<dbReference type="EMBL" id="CAUEEQ010013163">
    <property type="protein sequence ID" value="CAJ0937097.1"/>
    <property type="molecule type" value="Genomic_DNA"/>
</dbReference>
<organism evidence="8 9">
    <name type="scientific">Ranitomeya imitator</name>
    <name type="common">mimic poison frog</name>
    <dbReference type="NCBI Taxonomy" id="111125"/>
    <lineage>
        <taxon>Eukaryota</taxon>
        <taxon>Metazoa</taxon>
        <taxon>Chordata</taxon>
        <taxon>Craniata</taxon>
        <taxon>Vertebrata</taxon>
        <taxon>Euteleostomi</taxon>
        <taxon>Amphibia</taxon>
        <taxon>Batrachia</taxon>
        <taxon>Anura</taxon>
        <taxon>Neobatrachia</taxon>
        <taxon>Hyloidea</taxon>
        <taxon>Dendrobatidae</taxon>
        <taxon>Dendrobatinae</taxon>
        <taxon>Ranitomeya</taxon>
    </lineage>
</organism>
<feature type="domain" description="Tyrosinase copper-binding" evidence="6">
    <location>
        <begin position="206"/>
        <end position="223"/>
    </location>
</feature>
<name>A0ABN9LCX2_9NEOB</name>
<gene>
    <name evidence="8" type="ORF">RIMI_LOCUS7069665</name>
</gene>
<protein>
    <recommendedName>
        <fullName evidence="6 7">Tyrosinase copper-binding domain-containing protein</fullName>
    </recommendedName>
</protein>
<evidence type="ECO:0000256" key="3">
    <source>
        <dbReference type="ARBA" id="ARBA00022723"/>
    </source>
</evidence>
<evidence type="ECO:0000256" key="5">
    <source>
        <dbReference type="SAM" id="SignalP"/>
    </source>
</evidence>
<keyword evidence="3" id="KW-0479">Metal-binding</keyword>
<reference evidence="8" key="1">
    <citation type="submission" date="2023-07" db="EMBL/GenBank/DDBJ databases">
        <authorList>
            <person name="Stuckert A."/>
        </authorList>
    </citation>
    <scope>NUCLEOTIDE SEQUENCE</scope>
</reference>
<evidence type="ECO:0000259" key="6">
    <source>
        <dbReference type="PROSITE" id="PS00497"/>
    </source>
</evidence>
<dbReference type="Proteomes" id="UP001176940">
    <property type="component" value="Unassembled WGS sequence"/>
</dbReference>
<dbReference type="PANTHER" id="PTHR11474:SF132">
    <property type="entry name" value="TYROSINASE-LIKE"/>
    <property type="match status" value="1"/>
</dbReference>
<evidence type="ECO:0000256" key="1">
    <source>
        <dbReference type="ARBA" id="ARBA00004573"/>
    </source>
</evidence>
<proteinExistence type="inferred from homology"/>
<evidence type="ECO:0000259" key="7">
    <source>
        <dbReference type="PROSITE" id="PS00498"/>
    </source>
</evidence>
<feature type="signal peptide" evidence="5">
    <location>
        <begin position="1"/>
        <end position="25"/>
    </location>
</feature>
<comment type="similarity">
    <text evidence="2">Belongs to the tyrosinase family.</text>
</comment>
<dbReference type="Gene3D" id="1.10.1280.10">
    <property type="entry name" value="Di-copper center containing domain from catechol oxidase"/>
    <property type="match status" value="1"/>
</dbReference>
<sequence>KGCLYPVTMFTLCTFFVLFLGAVHCQFPRSCTTSVAQSTKTCCPLWKDGSPCGSRSGRGQCINDVAITLLESETRLARQFSDDRLDWPRFYFNRTCTCFGNYSGYNCGRCRYGHSGDECDREKTVMRKEIRQLSLLERKRFFSYLALAKTTKSADFVILSTGDRHHRDAYRFVDATVYDVFAWIHYYSMKPLLVNGIFDSSTSYAHQGPAFPGWHRLGLMFLEREIQLLTGDEDFAIPYYDWRGEKNCSICTNQFLGANNAQGFLDEDSYFASWKSICSGFNYVDAYCQTAGDECQMEKIHRKPGSDPSASSFPSFQDVEDTLKWKNFDTDPYNINSMRSFRNALEGFLRPSDGTTLGRSMHNLVHIYLGGTMSQVPISSNDPIFMLHHCFVDKIFEEWLQRYNGTPDHYPTMITLDKVPMNAPPPTFPVTGTRIFLSAHLYWDINSPSTKECEGFPIKINLQEHTASLPRFFLLVGGGALLMINSLDQSSP</sequence>
<evidence type="ECO:0000313" key="9">
    <source>
        <dbReference type="Proteomes" id="UP001176940"/>
    </source>
</evidence>
<accession>A0ABN9LCX2</accession>
<feature type="chain" id="PRO_5045311811" description="Tyrosinase copper-binding domain-containing protein" evidence="5">
    <location>
        <begin position="26"/>
        <end position="492"/>
    </location>
</feature>
<dbReference type="PROSITE" id="PS00498">
    <property type="entry name" value="TYROSINASE_2"/>
    <property type="match status" value="1"/>
</dbReference>
<comment type="subcellular location">
    <subcellularLocation>
        <location evidence="1">Melanosome membrane</location>
        <topology evidence="1">Single-pass type I membrane protein</topology>
    </subcellularLocation>
</comment>
<keyword evidence="9" id="KW-1185">Reference proteome</keyword>
<dbReference type="InterPro" id="IPR050316">
    <property type="entry name" value="Tyrosinase/Hemocyanin"/>
</dbReference>
<dbReference type="PROSITE" id="PS00497">
    <property type="entry name" value="TYROSINASE_1"/>
    <property type="match status" value="1"/>
</dbReference>
<keyword evidence="4" id="KW-0470">Melanin biosynthesis</keyword>
<keyword evidence="5" id="KW-0732">Signal</keyword>
<dbReference type="Pfam" id="PF00264">
    <property type="entry name" value="Tyrosinase"/>
    <property type="match status" value="1"/>
</dbReference>
<evidence type="ECO:0000313" key="8">
    <source>
        <dbReference type="EMBL" id="CAJ0937097.1"/>
    </source>
</evidence>
<dbReference type="SUPFAM" id="SSF48056">
    <property type="entry name" value="Di-copper centre-containing domain"/>
    <property type="match status" value="1"/>
</dbReference>
<dbReference type="PRINTS" id="PR00092">
    <property type="entry name" value="TYROSINASE"/>
</dbReference>
<feature type="non-terminal residue" evidence="8">
    <location>
        <position position="1"/>
    </location>
</feature>
<feature type="domain" description="Tyrosinase copper-binding" evidence="7">
    <location>
        <begin position="382"/>
        <end position="393"/>
    </location>
</feature>
<comment type="caution">
    <text evidence="8">The sequence shown here is derived from an EMBL/GenBank/DDBJ whole genome shotgun (WGS) entry which is preliminary data.</text>
</comment>
<evidence type="ECO:0000256" key="4">
    <source>
        <dbReference type="ARBA" id="ARBA00023101"/>
    </source>
</evidence>
<dbReference type="PANTHER" id="PTHR11474">
    <property type="entry name" value="TYROSINASE FAMILY MEMBER"/>
    <property type="match status" value="1"/>
</dbReference>
<dbReference type="InterPro" id="IPR008922">
    <property type="entry name" value="Di-copper_centre_dom_sf"/>
</dbReference>
<dbReference type="InterPro" id="IPR002227">
    <property type="entry name" value="Tyrosinase_Cu-bd"/>
</dbReference>
<evidence type="ECO:0000256" key="2">
    <source>
        <dbReference type="ARBA" id="ARBA00009928"/>
    </source>
</evidence>